<evidence type="ECO:0000256" key="6">
    <source>
        <dbReference type="ARBA" id="ARBA00023136"/>
    </source>
</evidence>
<organism evidence="12 13">
    <name type="scientific">Brassica cretica</name>
    <name type="common">Mustard</name>
    <dbReference type="NCBI Taxonomy" id="69181"/>
    <lineage>
        <taxon>Eukaryota</taxon>
        <taxon>Viridiplantae</taxon>
        <taxon>Streptophyta</taxon>
        <taxon>Embryophyta</taxon>
        <taxon>Tracheophyta</taxon>
        <taxon>Spermatophyta</taxon>
        <taxon>Magnoliopsida</taxon>
        <taxon>eudicotyledons</taxon>
        <taxon>Gunneridae</taxon>
        <taxon>Pentapetalae</taxon>
        <taxon>rosids</taxon>
        <taxon>malvids</taxon>
        <taxon>Brassicales</taxon>
        <taxon>Brassicaceae</taxon>
        <taxon>Brassiceae</taxon>
        <taxon>Brassica</taxon>
    </lineage>
</organism>
<protein>
    <recommendedName>
        <fullName evidence="2">non-specific serine/threonine protein kinase</fullName>
        <ecNumber evidence="2">2.7.11.1</ecNumber>
    </recommendedName>
</protein>
<keyword evidence="3" id="KW-0812">Transmembrane</keyword>
<dbReference type="GO" id="GO:0030247">
    <property type="term" value="F:polysaccharide binding"/>
    <property type="evidence" value="ECO:0007669"/>
    <property type="project" value="InterPro"/>
</dbReference>
<dbReference type="PANTHER" id="PTHR43235:SF1">
    <property type="entry name" value="GLUTAMINE AMIDOTRANSFERASE PB2B2.05-RELATED"/>
    <property type="match status" value="1"/>
</dbReference>
<dbReference type="AlphaFoldDB" id="A0A8S9IG71"/>
<sequence length="488" mass="55520">MENLSQVLPRVLVVSRRTIRKNKFVDFVGEYHLDLIVRYGCVPVIVPRVTGVHMLLESFKPIHGVLLCEGEDIDPSLYESEISSLSPEELQEIRETHASDTSIDREKDSIELALAKLCLEQNIPYLGICRGSQILNVACDGTLYLDLEKELTNKLPEERRTRHIDYDNYDEHRHVVRIVENSPLHSWFKDSLDGENMEILVNSYHHQGVKKLAQRFVPMAFASDGLIEGFYDPDTYNPEEGKFIMGLQFHPERMRSNDLDEFDYPDLKFCDNLFHCGNITAGFPFWGEARPEPCGHPSLGLHCHQNSNKTYFIFSGQMYSVLFLDNSTNTLGLARQDFLGVSFCNSTLTGTTLTNELFQLSPDYTTLFVYYLCEPHLTNPANFKCPKIGIASMHRSNENHKKCSASFNITVPTSYAPEMKTLNLDRLQTVLQKGFEVKLRIDGKPCQECKSTGGVCGYDVDTPVCCKRNSSSKIKCNRMIPSGMFLNY</sequence>
<comment type="caution">
    <text evidence="12">The sequence shown here is derived from an EMBL/GenBank/DDBJ whole genome shotgun (WGS) entry which is preliminary data.</text>
</comment>
<dbReference type="Gene3D" id="3.40.50.880">
    <property type="match status" value="1"/>
</dbReference>
<evidence type="ECO:0000256" key="8">
    <source>
        <dbReference type="ARBA" id="ARBA00047899"/>
    </source>
</evidence>
<dbReference type="GO" id="GO:0005829">
    <property type="term" value="C:cytosol"/>
    <property type="evidence" value="ECO:0007669"/>
    <property type="project" value="TreeGrafter"/>
</dbReference>
<comment type="catalytic activity">
    <reaction evidence="9">
        <text>L-seryl-[protein] + ATP = O-phospho-L-seryl-[protein] + ADP + H(+)</text>
        <dbReference type="Rhea" id="RHEA:17989"/>
        <dbReference type="Rhea" id="RHEA-COMP:9863"/>
        <dbReference type="Rhea" id="RHEA-COMP:11604"/>
        <dbReference type="ChEBI" id="CHEBI:15378"/>
        <dbReference type="ChEBI" id="CHEBI:29999"/>
        <dbReference type="ChEBI" id="CHEBI:30616"/>
        <dbReference type="ChEBI" id="CHEBI:83421"/>
        <dbReference type="ChEBI" id="CHEBI:456216"/>
        <dbReference type="EC" id="2.7.11.1"/>
    </reaction>
</comment>
<dbReference type="Pfam" id="PF14380">
    <property type="entry name" value="WAK_assoc"/>
    <property type="match status" value="1"/>
</dbReference>
<dbReference type="Proteomes" id="UP000712281">
    <property type="component" value="Unassembled WGS sequence"/>
</dbReference>
<keyword evidence="4" id="KW-0732">Signal</keyword>
<dbReference type="PROSITE" id="PS51273">
    <property type="entry name" value="GATASE_TYPE_1"/>
    <property type="match status" value="1"/>
</dbReference>
<dbReference type="EC" id="2.7.11.1" evidence="2"/>
<dbReference type="EMBL" id="QGKW02001911">
    <property type="protein sequence ID" value="KAF2568871.1"/>
    <property type="molecule type" value="Genomic_DNA"/>
</dbReference>
<evidence type="ECO:0000256" key="5">
    <source>
        <dbReference type="ARBA" id="ARBA00022989"/>
    </source>
</evidence>
<comment type="catalytic activity">
    <reaction evidence="8">
        <text>L-threonyl-[protein] + ATP = O-phospho-L-threonyl-[protein] + ADP + H(+)</text>
        <dbReference type="Rhea" id="RHEA:46608"/>
        <dbReference type="Rhea" id="RHEA-COMP:11060"/>
        <dbReference type="Rhea" id="RHEA-COMP:11605"/>
        <dbReference type="ChEBI" id="CHEBI:15378"/>
        <dbReference type="ChEBI" id="CHEBI:30013"/>
        <dbReference type="ChEBI" id="CHEBI:30616"/>
        <dbReference type="ChEBI" id="CHEBI:61977"/>
        <dbReference type="ChEBI" id="CHEBI:456216"/>
        <dbReference type="EC" id="2.7.11.1"/>
    </reaction>
</comment>
<dbReference type="PANTHER" id="PTHR43235">
    <property type="entry name" value="GLUTAMINE AMIDOTRANSFERASE PB2B2.05-RELATED"/>
    <property type="match status" value="1"/>
</dbReference>
<dbReference type="InterPro" id="IPR029062">
    <property type="entry name" value="Class_I_gatase-like"/>
</dbReference>
<evidence type="ECO:0000256" key="9">
    <source>
        <dbReference type="ARBA" id="ARBA00048679"/>
    </source>
</evidence>
<evidence type="ECO:0000256" key="2">
    <source>
        <dbReference type="ARBA" id="ARBA00012513"/>
    </source>
</evidence>
<dbReference type="CDD" id="cd01745">
    <property type="entry name" value="GATase1_2"/>
    <property type="match status" value="1"/>
</dbReference>
<feature type="domain" description="Wall-associated receptor kinase galacturonan-binding" evidence="10">
    <location>
        <begin position="270"/>
        <end position="334"/>
    </location>
</feature>
<dbReference type="InterPro" id="IPR044668">
    <property type="entry name" value="PuuD-like"/>
</dbReference>
<evidence type="ECO:0000313" key="12">
    <source>
        <dbReference type="EMBL" id="KAF2568871.1"/>
    </source>
</evidence>
<comment type="subcellular location">
    <subcellularLocation>
        <location evidence="1">Membrane</location>
        <topology evidence="1">Single-pass type I membrane protein</topology>
    </subcellularLocation>
</comment>
<gene>
    <name evidence="12" type="ORF">F2Q68_00026818</name>
</gene>
<dbReference type="InterPro" id="IPR011697">
    <property type="entry name" value="Peptidase_C26"/>
</dbReference>
<name>A0A8S9IG71_BRACR</name>
<dbReference type="Pfam" id="PF13947">
    <property type="entry name" value="GUB_WAK_bind"/>
    <property type="match status" value="1"/>
</dbReference>
<feature type="domain" description="Wall-associated receptor kinase C-terminal" evidence="11">
    <location>
        <begin position="395"/>
        <end position="462"/>
    </location>
</feature>
<keyword evidence="5" id="KW-1133">Transmembrane helix</keyword>
<dbReference type="SUPFAM" id="SSF52317">
    <property type="entry name" value="Class I glutamine amidotransferase-like"/>
    <property type="match status" value="1"/>
</dbReference>
<dbReference type="InterPro" id="IPR025287">
    <property type="entry name" value="WAK_GUB"/>
</dbReference>
<evidence type="ECO:0000259" key="11">
    <source>
        <dbReference type="Pfam" id="PF14380"/>
    </source>
</evidence>
<evidence type="ECO:0000256" key="3">
    <source>
        <dbReference type="ARBA" id="ARBA00022692"/>
    </source>
</evidence>
<keyword evidence="7" id="KW-0325">Glycoprotein</keyword>
<proteinExistence type="predicted"/>
<dbReference type="GO" id="GO:0004674">
    <property type="term" value="F:protein serine/threonine kinase activity"/>
    <property type="evidence" value="ECO:0007669"/>
    <property type="project" value="UniProtKB-KW"/>
</dbReference>
<evidence type="ECO:0000256" key="7">
    <source>
        <dbReference type="ARBA" id="ARBA00023180"/>
    </source>
</evidence>
<dbReference type="GO" id="GO:0016811">
    <property type="term" value="F:hydrolase activity, acting on carbon-nitrogen (but not peptide) bonds, in linear amides"/>
    <property type="evidence" value="ECO:0007669"/>
    <property type="project" value="InterPro"/>
</dbReference>
<evidence type="ECO:0000313" key="13">
    <source>
        <dbReference type="Proteomes" id="UP000712281"/>
    </source>
</evidence>
<reference evidence="12" key="1">
    <citation type="submission" date="2019-12" db="EMBL/GenBank/DDBJ databases">
        <title>Genome sequencing and annotation of Brassica cretica.</title>
        <authorList>
            <person name="Studholme D.J."/>
            <person name="Sarris P.F."/>
        </authorList>
    </citation>
    <scope>NUCLEOTIDE SEQUENCE</scope>
    <source>
        <strain evidence="12">PFS-001/15</strain>
        <tissue evidence="12">Leaf</tissue>
    </source>
</reference>
<dbReference type="InterPro" id="IPR032872">
    <property type="entry name" value="WAK_assoc_C"/>
</dbReference>
<dbReference type="GO" id="GO:0016020">
    <property type="term" value="C:membrane"/>
    <property type="evidence" value="ECO:0007669"/>
    <property type="project" value="UniProtKB-SubCell"/>
</dbReference>
<keyword evidence="6" id="KW-0472">Membrane</keyword>
<evidence type="ECO:0000259" key="10">
    <source>
        <dbReference type="Pfam" id="PF13947"/>
    </source>
</evidence>
<dbReference type="Pfam" id="PF07722">
    <property type="entry name" value="Peptidase_C26"/>
    <property type="match status" value="1"/>
</dbReference>
<evidence type="ECO:0000256" key="1">
    <source>
        <dbReference type="ARBA" id="ARBA00004479"/>
    </source>
</evidence>
<accession>A0A8S9IG71</accession>
<evidence type="ECO:0000256" key="4">
    <source>
        <dbReference type="ARBA" id="ARBA00022729"/>
    </source>
</evidence>